<dbReference type="PANTHER" id="PTHR36710:SF8">
    <property type="entry name" value="PECTINESTERASE INHIBITOR-LIKE"/>
    <property type="match status" value="1"/>
</dbReference>
<dbReference type="InterPro" id="IPR006501">
    <property type="entry name" value="Pectinesterase_inhib_dom"/>
</dbReference>
<dbReference type="Pfam" id="PF04043">
    <property type="entry name" value="PMEI"/>
    <property type="match status" value="1"/>
</dbReference>
<dbReference type="OrthoDB" id="912208at2759"/>
<reference evidence="6" key="1">
    <citation type="submission" date="2019-12" db="EMBL/GenBank/DDBJ databases">
        <authorList>
            <person name="Scholes J."/>
        </authorList>
    </citation>
    <scope>NUCLEOTIDE SEQUENCE</scope>
</reference>
<dbReference type="Gene3D" id="1.20.140.40">
    <property type="entry name" value="Invertase/pectin methylesterase inhibitor family protein"/>
    <property type="match status" value="1"/>
</dbReference>
<comment type="caution">
    <text evidence="6">The sequence shown here is derived from an EMBL/GenBank/DDBJ whole genome shotgun (WGS) entry which is preliminary data.</text>
</comment>
<evidence type="ECO:0000259" key="5">
    <source>
        <dbReference type="SMART" id="SM00856"/>
    </source>
</evidence>
<name>A0A9N7NB30_STRHE</name>
<dbReference type="InterPro" id="IPR034086">
    <property type="entry name" value="PMEI_plant"/>
</dbReference>
<keyword evidence="1 4" id="KW-0732">Signal</keyword>
<dbReference type="PANTHER" id="PTHR36710">
    <property type="entry name" value="PECTINESTERASE INHIBITOR-LIKE"/>
    <property type="match status" value="1"/>
</dbReference>
<dbReference type="InterPro" id="IPR035513">
    <property type="entry name" value="Invertase/methylesterase_inhib"/>
</dbReference>
<proteinExistence type="inferred from homology"/>
<evidence type="ECO:0000256" key="2">
    <source>
        <dbReference type="ARBA" id="ARBA00023157"/>
    </source>
</evidence>
<dbReference type="EMBL" id="CACSLK010027624">
    <property type="protein sequence ID" value="CAA0826767.1"/>
    <property type="molecule type" value="Genomic_DNA"/>
</dbReference>
<gene>
    <name evidence="6" type="ORF">SHERM_01963</name>
</gene>
<comment type="similarity">
    <text evidence="3">Belongs to the PMEI family.</text>
</comment>
<keyword evidence="2" id="KW-1015">Disulfide bond</keyword>
<evidence type="ECO:0000313" key="6">
    <source>
        <dbReference type="EMBL" id="CAA0826767.1"/>
    </source>
</evidence>
<accession>A0A9N7NB30</accession>
<dbReference type="NCBIfam" id="TIGR01614">
    <property type="entry name" value="PME_inhib"/>
    <property type="match status" value="1"/>
</dbReference>
<evidence type="ECO:0000256" key="1">
    <source>
        <dbReference type="ARBA" id="ARBA00022729"/>
    </source>
</evidence>
<protein>
    <recommendedName>
        <fullName evidence="5">Pectinesterase inhibitor domain-containing protein</fullName>
    </recommendedName>
</protein>
<evidence type="ECO:0000313" key="7">
    <source>
        <dbReference type="Proteomes" id="UP001153555"/>
    </source>
</evidence>
<dbReference type="CDD" id="cd15797">
    <property type="entry name" value="PMEI"/>
    <property type="match status" value="1"/>
</dbReference>
<feature type="signal peptide" evidence="4">
    <location>
        <begin position="1"/>
        <end position="23"/>
    </location>
</feature>
<evidence type="ECO:0000256" key="4">
    <source>
        <dbReference type="SAM" id="SignalP"/>
    </source>
</evidence>
<sequence length="177" mass="19560">MATSSLLFVFFLSTHTLFLTINASPMDDVCNQTNNPPLCIKSIDFNEKVKNEPLENIPKIAVELSHYTASTTETNIESLSKKATDPNVKAHYDVCVKIYNGTILPMFKATKVDLTAKRYTDVEKKSGDIIAGVTNCEAEFVKGSPWNEDSAVVGVLVDALRVAAKLLAKKKMYYLGY</sequence>
<dbReference type="SMART" id="SM00856">
    <property type="entry name" value="PMEI"/>
    <property type="match status" value="1"/>
</dbReference>
<evidence type="ECO:0000256" key="3">
    <source>
        <dbReference type="ARBA" id="ARBA00038471"/>
    </source>
</evidence>
<feature type="domain" description="Pectinesterase inhibitor" evidence="5">
    <location>
        <begin position="21"/>
        <end position="162"/>
    </location>
</feature>
<feature type="chain" id="PRO_5040271810" description="Pectinesterase inhibitor domain-containing protein" evidence="4">
    <location>
        <begin position="24"/>
        <end position="177"/>
    </location>
</feature>
<dbReference type="GO" id="GO:0046910">
    <property type="term" value="F:pectinesterase inhibitor activity"/>
    <property type="evidence" value="ECO:0007669"/>
    <property type="project" value="InterPro"/>
</dbReference>
<keyword evidence="7" id="KW-1185">Reference proteome</keyword>
<dbReference type="SUPFAM" id="SSF101148">
    <property type="entry name" value="Plant invertase/pectin methylesterase inhibitor"/>
    <property type="match status" value="1"/>
</dbReference>
<dbReference type="AlphaFoldDB" id="A0A9N7NB30"/>
<dbReference type="Proteomes" id="UP001153555">
    <property type="component" value="Unassembled WGS sequence"/>
</dbReference>
<dbReference type="InterPro" id="IPR052421">
    <property type="entry name" value="PCW_Enzyme_Inhibitor"/>
</dbReference>
<organism evidence="6 7">
    <name type="scientific">Striga hermonthica</name>
    <name type="common">Purple witchweed</name>
    <name type="synonym">Buchnera hermonthica</name>
    <dbReference type="NCBI Taxonomy" id="68872"/>
    <lineage>
        <taxon>Eukaryota</taxon>
        <taxon>Viridiplantae</taxon>
        <taxon>Streptophyta</taxon>
        <taxon>Embryophyta</taxon>
        <taxon>Tracheophyta</taxon>
        <taxon>Spermatophyta</taxon>
        <taxon>Magnoliopsida</taxon>
        <taxon>eudicotyledons</taxon>
        <taxon>Gunneridae</taxon>
        <taxon>Pentapetalae</taxon>
        <taxon>asterids</taxon>
        <taxon>lamiids</taxon>
        <taxon>Lamiales</taxon>
        <taxon>Orobanchaceae</taxon>
        <taxon>Buchnereae</taxon>
        <taxon>Striga</taxon>
    </lineage>
</organism>